<reference evidence="1" key="1">
    <citation type="submission" date="2023-11" db="EMBL/GenBank/DDBJ databases">
        <authorList>
            <person name="Poullet M."/>
        </authorList>
    </citation>
    <scope>NUCLEOTIDE SEQUENCE</scope>
    <source>
        <strain evidence="1">E1834</strain>
    </source>
</reference>
<accession>A0ACB0ZYB5</accession>
<protein>
    <submittedName>
        <fullName evidence="1">Uncharacterized protein</fullName>
    </submittedName>
</protein>
<organism evidence="1 2">
    <name type="scientific">Meloidogyne enterolobii</name>
    <name type="common">Root-knot nematode worm</name>
    <name type="synonym">Meloidogyne mayaguensis</name>
    <dbReference type="NCBI Taxonomy" id="390850"/>
    <lineage>
        <taxon>Eukaryota</taxon>
        <taxon>Metazoa</taxon>
        <taxon>Ecdysozoa</taxon>
        <taxon>Nematoda</taxon>
        <taxon>Chromadorea</taxon>
        <taxon>Rhabditida</taxon>
        <taxon>Tylenchina</taxon>
        <taxon>Tylenchomorpha</taxon>
        <taxon>Tylenchoidea</taxon>
        <taxon>Meloidogynidae</taxon>
        <taxon>Meloidogyninae</taxon>
        <taxon>Meloidogyne</taxon>
    </lineage>
</organism>
<comment type="caution">
    <text evidence="1">The sequence shown here is derived from an EMBL/GenBank/DDBJ whole genome shotgun (WGS) entry which is preliminary data.</text>
</comment>
<sequence length="1134" mass="129830">MDPAYQTDDDRNQPVESVPSEQAPWISGPQNQKYQFHIGKQSWLSAREKCLAQNADLVSIESIEEMQWLLSHYKPQFNHLRERQVQIGLLLDTIEGEAGSNSDSALTSREWRWVNGKPLNLEITKWTMGEPFDHAKGKERCALLNINERRLDDVDCDLGSGAGFNYRFVCQRSHEKHIEHESLNNPLWKKLEDILTFFGISDREEDKKNCSLPIGAKEEGYWERAFNKVEGNSETQNKEKTTGEKTDSITEKSELENPKGLEKNLKTNKEDQDSVLEDKTIVEKKVILNKNEEATNKLSSPPEQKLVKDVEKVVEEKKVSKVGGVTQHATSKIIGGEDEQPPNELESTRPTGGAVVLRRVESHVSASSSVDNKKNNQEKLKEGNEETKSTKLEEEQSKVLKVAGTEEANLREKEASDSSESMRGQSGLSVREKSQIINLNSRENIQSSLNPKKPLIISNDPSDLTEDRNTISNKNSSDNERENKNIQNLSKSVQITEKKLGDDEISNIKQYTLENKYIVNTPKVDKKNDEKIKEDKLNVEKISEEKISEKEEKNEDKIKNDDKDDKKGENEKITIVDERKTKKGDKIEKIEENNKEDKEVKKDEERKEENEKKSYELKKNEVNRDGEIKEEKKVIKEKDIEEEKLKSEETKTKKEKHDEKEEKEDRKNLLPKSTNIRDESKKLDLENKEEKVEANLIKNKINNEIRDVKKNEEILAQNKAEEKIREEQSLELKDKDKKDDNKSGKKSENAEAIQEKTVESKEAKQDEAKNGLNNEATHDVKNEATNSKNNEGDRENKKEAKLKENKEARDEAKHEAKLEAKHKTKIEATESNEKESGNDAKSKALSEARHETNKVSSSNKEANKEEKSKENNEAETKINEDKTIKTKKPTKHPDPLSVVAETLERSLSSKEESIEKKKDEAENLIKEKRQKPDGVRDRIQHLEKIITEVQHMMGIGEKGGEGELIEKTNKVLEEDEEEKKYEIKKEEGRKNIKEVKKEKEEKIRVEEKEESKEGSGSSEKASLSSSTNSSTSIISSPSSTNPITTQPHNPVPQQIHGERNWRRRHFSSPLVHNSHSAVSRGGGDMVQTLMENAPELRIFDRAANLYGDLFRMMLDPEMLREQSSIPEGKHEEYD</sequence>
<dbReference type="EMBL" id="CAVMJV010000053">
    <property type="protein sequence ID" value="CAK5084154.1"/>
    <property type="molecule type" value="Genomic_DNA"/>
</dbReference>
<dbReference type="Proteomes" id="UP001497535">
    <property type="component" value="Unassembled WGS sequence"/>
</dbReference>
<proteinExistence type="predicted"/>
<evidence type="ECO:0000313" key="1">
    <source>
        <dbReference type="EMBL" id="CAK5084154.1"/>
    </source>
</evidence>
<gene>
    <name evidence="1" type="ORF">MENTE1834_LOCUS31538</name>
</gene>
<evidence type="ECO:0000313" key="2">
    <source>
        <dbReference type="Proteomes" id="UP001497535"/>
    </source>
</evidence>
<keyword evidence="2" id="KW-1185">Reference proteome</keyword>
<name>A0ACB0ZYB5_MELEN</name>